<dbReference type="PANTHER" id="PTHR15592">
    <property type="entry name" value="MATRIN 3/NUCLEAR PROTEIN 220-RELATED"/>
    <property type="match status" value="1"/>
</dbReference>
<dbReference type="InterPro" id="IPR000504">
    <property type="entry name" value="RRM_dom"/>
</dbReference>
<feature type="domain" description="RRM" evidence="7">
    <location>
        <begin position="872"/>
        <end position="947"/>
    </location>
</feature>
<dbReference type="FunFam" id="3.30.70.330:FF:000018">
    <property type="entry name" value="Polypyrimidine tract-binding protein 2 isoform 1"/>
    <property type="match status" value="1"/>
</dbReference>
<dbReference type="InterPro" id="IPR012677">
    <property type="entry name" value="Nucleotide-bd_a/b_plait_sf"/>
</dbReference>
<dbReference type="CDD" id="cd12423">
    <property type="entry name" value="RRM3_PTBP1_like"/>
    <property type="match status" value="1"/>
</dbReference>
<evidence type="ECO:0000256" key="2">
    <source>
        <dbReference type="ARBA" id="ARBA00022737"/>
    </source>
</evidence>
<keyword evidence="3 4" id="KW-0694">RNA-binding</keyword>
<dbReference type="Proteomes" id="UP000504634">
    <property type="component" value="Unplaced"/>
</dbReference>
<name>A0A6J2T0U9_DROLE</name>
<evidence type="ECO:0000256" key="5">
    <source>
        <dbReference type="SAM" id="Coils"/>
    </source>
</evidence>
<feature type="domain" description="RRM" evidence="7">
    <location>
        <begin position="419"/>
        <end position="493"/>
    </location>
</feature>
<evidence type="ECO:0000259" key="7">
    <source>
        <dbReference type="PROSITE" id="PS50102"/>
    </source>
</evidence>
<dbReference type="Pfam" id="PF11835">
    <property type="entry name" value="RRM_8"/>
    <property type="match status" value="1"/>
</dbReference>
<dbReference type="InterPro" id="IPR021790">
    <property type="entry name" value="PTBP1-like_RRM2"/>
</dbReference>
<dbReference type="RefSeq" id="XP_030369629.1">
    <property type="nucleotide sequence ID" value="XM_030513769.1"/>
</dbReference>
<dbReference type="AlphaFoldDB" id="A0A6J2T0U9"/>
<dbReference type="SMART" id="SM00360">
    <property type="entry name" value="RRM"/>
    <property type="match status" value="4"/>
</dbReference>
<gene>
    <name evidence="9" type="primary">LOC115620510</name>
</gene>
<dbReference type="InterPro" id="IPR006536">
    <property type="entry name" value="HnRNP-L/PTB"/>
</dbReference>
<keyword evidence="5" id="KW-0175">Coiled coil</keyword>
<feature type="domain" description="RRM" evidence="7">
    <location>
        <begin position="570"/>
        <end position="646"/>
    </location>
</feature>
<keyword evidence="1" id="KW-0597">Phosphoprotein</keyword>
<dbReference type="OrthoDB" id="296632at2759"/>
<dbReference type="InterPro" id="IPR035979">
    <property type="entry name" value="RBD_domain_sf"/>
</dbReference>
<dbReference type="CDD" id="cd12421">
    <property type="entry name" value="RRM1_PTBP1_hnRNPL_like"/>
    <property type="match status" value="1"/>
</dbReference>
<evidence type="ECO:0000256" key="4">
    <source>
        <dbReference type="PROSITE-ProRule" id="PRU00176"/>
    </source>
</evidence>
<feature type="compositionally biased region" description="Low complexity" evidence="6">
    <location>
        <begin position="336"/>
        <end position="351"/>
    </location>
</feature>
<dbReference type="SUPFAM" id="SSF54928">
    <property type="entry name" value="RNA-binding domain, RBD"/>
    <property type="match status" value="3"/>
</dbReference>
<keyword evidence="2" id="KW-0677">Repeat</keyword>
<proteinExistence type="predicted"/>
<dbReference type="GO" id="GO:0005634">
    <property type="term" value="C:nucleus"/>
    <property type="evidence" value="ECO:0007669"/>
    <property type="project" value="InterPro"/>
</dbReference>
<reference evidence="9" key="1">
    <citation type="submission" date="2025-08" db="UniProtKB">
        <authorList>
            <consortium name="RefSeq"/>
        </authorList>
    </citation>
    <scope>IDENTIFICATION</scope>
    <source>
        <strain evidence="9">11010-0011.00</strain>
        <tissue evidence="9">Whole body</tissue>
    </source>
</reference>
<dbReference type="CTD" id="9843"/>
<dbReference type="FunFam" id="3.30.70.330:FF:000341">
    <property type="entry name" value="Hephaestus, isoform C"/>
    <property type="match status" value="1"/>
</dbReference>
<dbReference type="GO" id="GO:0006397">
    <property type="term" value="P:mRNA processing"/>
    <property type="evidence" value="ECO:0007669"/>
    <property type="project" value="InterPro"/>
</dbReference>
<dbReference type="CDD" id="cd12693">
    <property type="entry name" value="RRM2_PTBP1_like"/>
    <property type="match status" value="1"/>
</dbReference>
<dbReference type="GeneID" id="115620510"/>
<sequence length="949" mass="101609">MNRHTAAVSSQYDGKENVATMMSCPLPMPLPIPIPSIHKTEFSPVHIGVKQMQLLHAPPPTHPHHLHHQVAAAAMLQQQTNASVNAVALQQQQQQQQHQQAQHQLQQQQQQQIQLQQQLQLQQQQQQQQHLQLQQQQQQFHYHQQHQQAQAQAQAMLQTYMQLQVNNVAAAAAAAAGAPATPTKYAAAASGPASAAQFFTAPTTPLTIIPTCNGAAAVAAAAMFATAATPTSAATTPTNNVNNTVNLSAVTRTATKSTKTTKSTTTTITTSTTQQRNAAAAGGAGAGGYRGLLLASGYVGRGQLASLLGSPPPTTTYLAATMVSTSAVGSSGSSGCSSSASSDCSMPSPTSLHLSSPKKVRIDEQFLYKLNYLRGSDELLSQAAVMAPASDNNNQDLATKKAKLDSSTVLAGGLAKASKVIHLRNIPNESGESDVIALGIPFGRVTNVLVLKGKNQAFIEMADEIAATSMVSCYTVNPPQMRGRMVYVQFSNHRELKTDQSHNNAIVPSDYRIQSPAGGSPLPLCAVANVTSNNANSVENNTTTVAVLSNNTNAVNAGNNTNAGGPNTVLRVIVESLMYPVSLDILHQIFQRFGKVLKIVTFTKNNSFQALIQYPDAHSAQHAKSILDGQNIYNGCCTLRIDNSKLTALNVKYNNDKSRDFTNPALPPGEPGVDLMPTAGGLMNTNDLLLIAARQRPSLTVNGLGAPGVLPPFALGLGTPLTGGYSSALPNLAAFSLANSGALQSAAPTMRGYSNVLLVSNLNEEMVTPDALFTLFGVYGDVQRVKILYNKKDSALIQMAEPQQAYLAMSHLDKLRLWGKPIRVMASKHQAVQLPKEGQPDAGLTRDYSQNPLHRFKKPGSKNYQNIYPPSATLHLSNIPSSCTEDDIKEAFTSNNFEVKAFKFFPKDRKMALLQLSSVEEAVLALIKMHNHQLSESNHLRVSFSKSNI</sequence>
<keyword evidence="8" id="KW-1185">Reference proteome</keyword>
<dbReference type="Gene3D" id="3.30.70.330">
    <property type="match status" value="4"/>
</dbReference>
<feature type="region of interest" description="Disordered" evidence="6">
    <location>
        <begin position="256"/>
        <end position="276"/>
    </location>
</feature>
<evidence type="ECO:0000313" key="8">
    <source>
        <dbReference type="Proteomes" id="UP000504634"/>
    </source>
</evidence>
<dbReference type="NCBIfam" id="TIGR01649">
    <property type="entry name" value="hnRNP-L_PTB"/>
    <property type="match status" value="1"/>
</dbReference>
<feature type="region of interest" description="Disordered" evidence="6">
    <location>
        <begin position="336"/>
        <end position="356"/>
    </location>
</feature>
<dbReference type="InterPro" id="IPR055204">
    <property type="entry name" value="HNRNPL_RRM"/>
</dbReference>
<protein>
    <submittedName>
        <fullName evidence="9">Polypyrimidine tract-binding protein 1 isoform X1</fullName>
    </submittedName>
</protein>
<feature type="domain" description="RRM" evidence="7">
    <location>
        <begin position="755"/>
        <end position="829"/>
    </location>
</feature>
<organism evidence="8 9">
    <name type="scientific">Drosophila lebanonensis</name>
    <name type="common">Fruit fly</name>
    <name type="synonym">Scaptodrosophila lebanonensis</name>
    <dbReference type="NCBI Taxonomy" id="7225"/>
    <lineage>
        <taxon>Eukaryota</taxon>
        <taxon>Metazoa</taxon>
        <taxon>Ecdysozoa</taxon>
        <taxon>Arthropoda</taxon>
        <taxon>Hexapoda</taxon>
        <taxon>Insecta</taxon>
        <taxon>Pterygota</taxon>
        <taxon>Neoptera</taxon>
        <taxon>Endopterygota</taxon>
        <taxon>Diptera</taxon>
        <taxon>Brachycera</taxon>
        <taxon>Muscomorpha</taxon>
        <taxon>Ephydroidea</taxon>
        <taxon>Drosophilidae</taxon>
        <taxon>Scaptodrosophila</taxon>
    </lineage>
</organism>
<evidence type="ECO:0000256" key="1">
    <source>
        <dbReference type="ARBA" id="ARBA00022553"/>
    </source>
</evidence>
<dbReference type="GO" id="GO:0003723">
    <property type="term" value="F:RNA binding"/>
    <property type="evidence" value="ECO:0007669"/>
    <property type="project" value="UniProtKB-UniRule"/>
</dbReference>
<feature type="coiled-coil region" evidence="5">
    <location>
        <begin position="89"/>
        <end position="166"/>
    </location>
</feature>
<evidence type="ECO:0000256" key="3">
    <source>
        <dbReference type="ARBA" id="ARBA00022884"/>
    </source>
</evidence>
<dbReference type="CDD" id="cd12425">
    <property type="entry name" value="RRM4_PTBP1_like"/>
    <property type="match status" value="1"/>
</dbReference>
<evidence type="ECO:0000313" key="9">
    <source>
        <dbReference type="RefSeq" id="XP_030369629.1"/>
    </source>
</evidence>
<accession>A0A6J2T0U9</accession>
<dbReference type="Pfam" id="PF13893">
    <property type="entry name" value="RRM_5"/>
    <property type="match status" value="2"/>
</dbReference>
<evidence type="ECO:0000256" key="6">
    <source>
        <dbReference type="SAM" id="MobiDB-lite"/>
    </source>
</evidence>
<dbReference type="FunFam" id="3.30.70.330:FF:000036">
    <property type="entry name" value="polypyrimidine tract-binding protein 1 isoform X2"/>
    <property type="match status" value="1"/>
</dbReference>
<dbReference type="Pfam" id="PF22976">
    <property type="entry name" value="RRM_10"/>
    <property type="match status" value="1"/>
</dbReference>
<dbReference type="PROSITE" id="PS50102">
    <property type="entry name" value="RRM"/>
    <property type="match status" value="4"/>
</dbReference>